<dbReference type="EMBL" id="CM007387">
    <property type="protein sequence ID" value="ONK63080.1"/>
    <property type="molecule type" value="Genomic_DNA"/>
</dbReference>
<dbReference type="AlphaFoldDB" id="A0A5P1EG85"/>
<sequence>MRGIKEPLLVAEELGCYIVRYKGTAHDSRRWGRWRVKRCGCRTRPPRVCYSSVGASSLRSKQFKPRLHRVLDITLTLFEYNNLSIDLLFFELLRESDFLHPYFFDCKQPIMEPDNSNCISDLDNSSSIRKSGFGHESYLDDSIFISEFHIASALLCLLRNHTTSVDASYTLHQQNKSFVLPFAQSTDVPNVNSNLFDAATISSPSCLVPIIHTNHGN</sequence>
<dbReference type="Proteomes" id="UP000243459">
    <property type="component" value="Chromosome 7"/>
</dbReference>
<accession>A0A5P1EG85</accession>
<organism evidence="1 2">
    <name type="scientific">Asparagus officinalis</name>
    <name type="common">Garden asparagus</name>
    <dbReference type="NCBI Taxonomy" id="4686"/>
    <lineage>
        <taxon>Eukaryota</taxon>
        <taxon>Viridiplantae</taxon>
        <taxon>Streptophyta</taxon>
        <taxon>Embryophyta</taxon>
        <taxon>Tracheophyta</taxon>
        <taxon>Spermatophyta</taxon>
        <taxon>Magnoliopsida</taxon>
        <taxon>Liliopsida</taxon>
        <taxon>Asparagales</taxon>
        <taxon>Asparagaceae</taxon>
        <taxon>Asparagoideae</taxon>
        <taxon>Asparagus</taxon>
    </lineage>
</organism>
<protein>
    <submittedName>
        <fullName evidence="1">Uncharacterized protein</fullName>
    </submittedName>
</protein>
<keyword evidence="2" id="KW-1185">Reference proteome</keyword>
<evidence type="ECO:0000313" key="2">
    <source>
        <dbReference type="Proteomes" id="UP000243459"/>
    </source>
</evidence>
<proteinExistence type="predicted"/>
<reference evidence="2" key="1">
    <citation type="journal article" date="2017" name="Nat. Commun.">
        <title>The asparagus genome sheds light on the origin and evolution of a young Y chromosome.</title>
        <authorList>
            <person name="Harkess A."/>
            <person name="Zhou J."/>
            <person name="Xu C."/>
            <person name="Bowers J.E."/>
            <person name="Van der Hulst R."/>
            <person name="Ayyampalayam S."/>
            <person name="Mercati F."/>
            <person name="Riccardi P."/>
            <person name="McKain M.R."/>
            <person name="Kakrana A."/>
            <person name="Tang H."/>
            <person name="Ray J."/>
            <person name="Groenendijk J."/>
            <person name="Arikit S."/>
            <person name="Mathioni S.M."/>
            <person name="Nakano M."/>
            <person name="Shan H."/>
            <person name="Telgmann-Rauber A."/>
            <person name="Kanno A."/>
            <person name="Yue Z."/>
            <person name="Chen H."/>
            <person name="Li W."/>
            <person name="Chen Y."/>
            <person name="Xu X."/>
            <person name="Zhang Y."/>
            <person name="Luo S."/>
            <person name="Chen H."/>
            <person name="Gao J."/>
            <person name="Mao Z."/>
            <person name="Pires J.C."/>
            <person name="Luo M."/>
            <person name="Kudrna D."/>
            <person name="Wing R.A."/>
            <person name="Meyers B.C."/>
            <person name="Yi K."/>
            <person name="Kong H."/>
            <person name="Lavrijsen P."/>
            <person name="Sunseri F."/>
            <person name="Falavigna A."/>
            <person name="Ye Y."/>
            <person name="Leebens-Mack J.H."/>
            <person name="Chen G."/>
        </authorList>
    </citation>
    <scope>NUCLEOTIDE SEQUENCE [LARGE SCALE GENOMIC DNA]</scope>
    <source>
        <strain evidence="2">cv. DH0086</strain>
    </source>
</reference>
<dbReference type="Gramene" id="ONK63080">
    <property type="protein sequence ID" value="ONK63080"/>
    <property type="gene ID" value="A4U43_C07F11200"/>
</dbReference>
<evidence type="ECO:0000313" key="1">
    <source>
        <dbReference type="EMBL" id="ONK63080.1"/>
    </source>
</evidence>
<gene>
    <name evidence="1" type="ORF">A4U43_C07F11200</name>
</gene>
<name>A0A5P1EG85_ASPOF</name>